<dbReference type="OrthoDB" id="399374at2"/>
<dbReference type="NCBIfam" id="NF045836">
    <property type="entry name" value="MMB_0454_fam"/>
    <property type="match status" value="1"/>
</dbReference>
<gene>
    <name evidence="1" type="ORF">BCF59_0085</name>
</gene>
<dbReference type="InterPro" id="IPR054781">
    <property type="entry name" value="Asp23-rel"/>
</dbReference>
<dbReference type="Proteomes" id="UP000295757">
    <property type="component" value="Unassembled WGS sequence"/>
</dbReference>
<protein>
    <submittedName>
        <fullName evidence="1">Uncharacterized protein</fullName>
    </submittedName>
</protein>
<dbReference type="AlphaFoldDB" id="A0A4R7UCI1"/>
<evidence type="ECO:0000313" key="2">
    <source>
        <dbReference type="Proteomes" id="UP000295757"/>
    </source>
</evidence>
<dbReference type="RefSeq" id="WP_134110091.1">
    <property type="nucleotide sequence ID" value="NZ_SOCN01000001.1"/>
</dbReference>
<dbReference type="EMBL" id="SOCN01000001">
    <property type="protein sequence ID" value="TDV24138.1"/>
    <property type="molecule type" value="Genomic_DNA"/>
</dbReference>
<proteinExistence type="predicted"/>
<comment type="caution">
    <text evidence="1">The sequence shown here is derived from an EMBL/GenBank/DDBJ whole genome shotgun (WGS) entry which is preliminary data.</text>
</comment>
<keyword evidence="2" id="KW-1185">Reference proteome</keyword>
<reference evidence="1 2" key="1">
    <citation type="submission" date="2019-03" db="EMBL/GenBank/DDBJ databases">
        <title>Genomic Encyclopedia of Archaeal and Bacterial Type Strains, Phase II (KMG-II): from individual species to whole genera.</title>
        <authorList>
            <person name="Goeker M."/>
        </authorList>
    </citation>
    <scope>NUCLEOTIDE SEQUENCE [LARGE SCALE GENOMIC DNA]</scope>
    <source>
        <strain evidence="1 2">ATCC 35214</strain>
    </source>
</reference>
<name>A0A4R7UCI1_9BACT</name>
<sequence length="103" mass="11907">MQNYVNVLFNSDQIYVVKENAFLDIIKNVFANLKGIKLSSKPFLVFETDHSNLTICLDIKIKTTLKNNLYNIWKNLIKQIQVGIQNLIGVKPKNIQLIFSGFY</sequence>
<organism evidence="1 2">
    <name type="scientific">Mycoplasmopsis mustelae</name>
    <dbReference type="NCBI Taxonomy" id="171289"/>
    <lineage>
        <taxon>Bacteria</taxon>
        <taxon>Bacillati</taxon>
        <taxon>Mycoplasmatota</taxon>
        <taxon>Mycoplasmoidales</taxon>
        <taxon>Metamycoplasmataceae</taxon>
        <taxon>Mycoplasmopsis</taxon>
    </lineage>
</organism>
<evidence type="ECO:0000313" key="1">
    <source>
        <dbReference type="EMBL" id="TDV24138.1"/>
    </source>
</evidence>
<accession>A0A4R7UCI1</accession>